<name>A0A0P6IVN1_9CRUS</name>
<reference evidence="2" key="1">
    <citation type="submission" date="2015-10" db="EMBL/GenBank/DDBJ databases">
        <title>EvidentialGene: Evidence-directed Construction of Complete mRNA Transcriptomes without Genomes.</title>
        <authorList>
            <person name="Gilbert D.G."/>
        </authorList>
    </citation>
    <scope>NUCLEOTIDE SEQUENCE</scope>
</reference>
<dbReference type="EMBL" id="GDIQ01000672">
    <property type="protein sequence ID" value="JAN94065.1"/>
    <property type="molecule type" value="Transcribed_RNA"/>
</dbReference>
<dbReference type="AlphaFoldDB" id="A0A0P6IVN1"/>
<feature type="compositionally biased region" description="Basic residues" evidence="1">
    <location>
        <begin position="14"/>
        <end position="26"/>
    </location>
</feature>
<evidence type="ECO:0000256" key="1">
    <source>
        <dbReference type="SAM" id="MobiDB-lite"/>
    </source>
</evidence>
<sequence length="73" mass="8787">MRKKKRSNTISLKEKRKRKRKRKRKILSNHHFQVGKTKNVVKQKMTACVGELYWPDLMCGRERWILSLTSSTE</sequence>
<evidence type="ECO:0000313" key="2">
    <source>
        <dbReference type="EMBL" id="JAN94065.1"/>
    </source>
</evidence>
<feature type="region of interest" description="Disordered" evidence="1">
    <location>
        <begin position="1"/>
        <end position="26"/>
    </location>
</feature>
<accession>A0A0P6IVN1</accession>
<proteinExistence type="predicted"/>
<organism evidence="2">
    <name type="scientific">Daphnia magna</name>
    <dbReference type="NCBI Taxonomy" id="35525"/>
    <lineage>
        <taxon>Eukaryota</taxon>
        <taxon>Metazoa</taxon>
        <taxon>Ecdysozoa</taxon>
        <taxon>Arthropoda</taxon>
        <taxon>Crustacea</taxon>
        <taxon>Branchiopoda</taxon>
        <taxon>Diplostraca</taxon>
        <taxon>Cladocera</taxon>
        <taxon>Anomopoda</taxon>
        <taxon>Daphniidae</taxon>
        <taxon>Daphnia</taxon>
    </lineage>
</organism>
<protein>
    <submittedName>
        <fullName evidence="2">Uncharacterized protein</fullName>
    </submittedName>
</protein>